<dbReference type="GO" id="GO:0005886">
    <property type="term" value="C:plasma membrane"/>
    <property type="evidence" value="ECO:0007669"/>
    <property type="project" value="UniProtKB-SubCell"/>
</dbReference>
<dbReference type="InterPro" id="IPR011992">
    <property type="entry name" value="EF-hand-dom_pair"/>
</dbReference>
<keyword evidence="7 11" id="KW-0106">Calcium</keyword>
<evidence type="ECO:0000256" key="8">
    <source>
        <dbReference type="ARBA" id="ARBA00023136"/>
    </source>
</evidence>
<dbReference type="InterPro" id="IPR018247">
    <property type="entry name" value="EF_Hand_1_Ca_BS"/>
</dbReference>
<feature type="compositionally biased region" description="Polar residues" evidence="12">
    <location>
        <begin position="298"/>
        <end position="309"/>
    </location>
</feature>
<comment type="subcellular location">
    <subcellularLocation>
        <location evidence="11">Cell membrane</location>
    </subcellularLocation>
    <subcellularLocation>
        <location evidence="11">Cytoplasm</location>
    </subcellularLocation>
</comment>
<evidence type="ECO:0000256" key="1">
    <source>
        <dbReference type="ARBA" id="ARBA00007081"/>
    </source>
</evidence>
<evidence type="ECO:0000256" key="12">
    <source>
        <dbReference type="SAM" id="MobiDB-lite"/>
    </source>
</evidence>
<dbReference type="OrthoDB" id="5953812at2759"/>
<dbReference type="GO" id="GO:0005509">
    <property type="term" value="F:calcium ion binding"/>
    <property type="evidence" value="ECO:0007669"/>
    <property type="project" value="InterPro"/>
</dbReference>
<dbReference type="InterPro" id="IPR002048">
    <property type="entry name" value="EF_hand_dom"/>
</dbReference>
<evidence type="ECO:0000256" key="5">
    <source>
        <dbReference type="ARBA" id="ARBA00022707"/>
    </source>
</evidence>
<feature type="compositionally biased region" description="Polar residues" evidence="12">
    <location>
        <begin position="210"/>
        <end position="221"/>
    </location>
</feature>
<dbReference type="PROSITE" id="PS50222">
    <property type="entry name" value="EF_HAND_2"/>
    <property type="match status" value="1"/>
</dbReference>
<dbReference type="EMBL" id="JAAKFY010000021">
    <property type="protein sequence ID" value="KAF3839834.1"/>
    <property type="molecule type" value="Genomic_DNA"/>
</dbReference>
<evidence type="ECO:0000256" key="2">
    <source>
        <dbReference type="ARBA" id="ARBA00022475"/>
    </source>
</evidence>
<organism evidence="14 15">
    <name type="scientific">Dissostichus mawsoni</name>
    <name type="common">Antarctic cod</name>
    <dbReference type="NCBI Taxonomy" id="36200"/>
    <lineage>
        <taxon>Eukaryota</taxon>
        <taxon>Metazoa</taxon>
        <taxon>Chordata</taxon>
        <taxon>Craniata</taxon>
        <taxon>Vertebrata</taxon>
        <taxon>Euteleostomi</taxon>
        <taxon>Actinopterygii</taxon>
        <taxon>Neopterygii</taxon>
        <taxon>Teleostei</taxon>
        <taxon>Neoteleostei</taxon>
        <taxon>Acanthomorphata</taxon>
        <taxon>Eupercaria</taxon>
        <taxon>Perciformes</taxon>
        <taxon>Notothenioidei</taxon>
        <taxon>Nototheniidae</taxon>
        <taxon>Dissostichus</taxon>
    </lineage>
</organism>
<evidence type="ECO:0000259" key="13">
    <source>
        <dbReference type="PROSITE" id="PS50222"/>
    </source>
</evidence>
<evidence type="ECO:0000313" key="14">
    <source>
        <dbReference type="EMBL" id="KAF3839834.1"/>
    </source>
</evidence>
<dbReference type="InterPro" id="IPR040140">
    <property type="entry name" value="Nkd-like"/>
</dbReference>
<feature type="non-terminal residue" evidence="14">
    <location>
        <position position="394"/>
    </location>
</feature>
<comment type="function">
    <text evidence="10">Cell autonomous antagonist of both the canonical and non-canonical Wnt signaling pathways.</text>
</comment>
<protein>
    <recommendedName>
        <fullName evidence="11">Protein naked cuticle homolog</fullName>
    </recommendedName>
</protein>
<name>A0A7J5XRS6_DISMA</name>
<keyword evidence="5" id="KW-0519">Myristate</keyword>
<feature type="region of interest" description="Disordered" evidence="12">
    <location>
        <begin position="180"/>
        <end position="227"/>
    </location>
</feature>
<evidence type="ECO:0000256" key="11">
    <source>
        <dbReference type="RuleBase" id="RU367060"/>
    </source>
</evidence>
<proteinExistence type="inferred from homology"/>
<comment type="function">
    <text evidence="11">Cell autonomous antagonist of the canonical Wnt signaling pathway.</text>
</comment>
<dbReference type="SUPFAM" id="SSF47473">
    <property type="entry name" value="EF-hand"/>
    <property type="match status" value="1"/>
</dbReference>
<dbReference type="AlphaFoldDB" id="A0A7J5XRS6"/>
<reference evidence="14 15" key="1">
    <citation type="submission" date="2020-03" db="EMBL/GenBank/DDBJ databases">
        <title>Dissostichus mawsoni Genome sequencing and assembly.</title>
        <authorList>
            <person name="Park H."/>
        </authorList>
    </citation>
    <scope>NUCLEOTIDE SEQUENCE [LARGE SCALE GENOMIC DNA]</scope>
    <source>
        <strain evidence="14">DM0001</strain>
        <tissue evidence="14">Muscle</tissue>
    </source>
</reference>
<feature type="region of interest" description="Disordered" evidence="12">
    <location>
        <begin position="252"/>
        <end position="394"/>
    </location>
</feature>
<dbReference type="PANTHER" id="PTHR22611">
    <property type="entry name" value="PROTEIN NAKED CUTICLE"/>
    <property type="match status" value="1"/>
</dbReference>
<evidence type="ECO:0000256" key="9">
    <source>
        <dbReference type="ARBA" id="ARBA00023288"/>
    </source>
</evidence>
<dbReference type="GO" id="GO:0016055">
    <property type="term" value="P:Wnt signaling pathway"/>
    <property type="evidence" value="ECO:0007669"/>
    <property type="project" value="UniProtKB-UniRule"/>
</dbReference>
<keyword evidence="3" id="KW-0963">Cytoplasm</keyword>
<feature type="compositionally biased region" description="Basic and acidic residues" evidence="12">
    <location>
        <begin position="189"/>
        <end position="208"/>
    </location>
</feature>
<feature type="compositionally biased region" description="Polar residues" evidence="12">
    <location>
        <begin position="252"/>
        <end position="261"/>
    </location>
</feature>
<evidence type="ECO:0000256" key="7">
    <source>
        <dbReference type="ARBA" id="ARBA00022837"/>
    </source>
</evidence>
<evidence type="ECO:0000256" key="3">
    <source>
        <dbReference type="ARBA" id="ARBA00022490"/>
    </source>
</evidence>
<comment type="similarity">
    <text evidence="1 11">Belongs to the NKD family.</text>
</comment>
<evidence type="ECO:0000256" key="6">
    <source>
        <dbReference type="ARBA" id="ARBA00022723"/>
    </source>
</evidence>
<dbReference type="Gene3D" id="1.10.238.10">
    <property type="entry name" value="EF-hand"/>
    <property type="match status" value="1"/>
</dbReference>
<dbReference type="PROSITE" id="PS00018">
    <property type="entry name" value="EF_HAND_1"/>
    <property type="match status" value="1"/>
</dbReference>
<keyword evidence="6 11" id="KW-0479">Metal-binding</keyword>
<evidence type="ECO:0000256" key="10">
    <source>
        <dbReference type="ARBA" id="ARBA00056609"/>
    </source>
</evidence>
<feature type="compositionally biased region" description="Low complexity" evidence="12">
    <location>
        <begin position="268"/>
        <end position="282"/>
    </location>
</feature>
<evidence type="ECO:0000313" key="15">
    <source>
        <dbReference type="Proteomes" id="UP000518266"/>
    </source>
</evidence>
<feature type="compositionally biased region" description="Gly residues" evidence="12">
    <location>
        <begin position="316"/>
        <end position="326"/>
    </location>
</feature>
<keyword evidence="9" id="KW-0449">Lipoprotein</keyword>
<dbReference type="Proteomes" id="UP000518266">
    <property type="component" value="Unassembled WGS sequence"/>
</dbReference>
<keyword evidence="4 11" id="KW-0879">Wnt signaling pathway</keyword>
<accession>A0A7J5XRS6</accession>
<evidence type="ECO:0000256" key="4">
    <source>
        <dbReference type="ARBA" id="ARBA00022687"/>
    </source>
</evidence>
<keyword evidence="15" id="KW-1185">Reference proteome</keyword>
<gene>
    <name evidence="14" type="ORF">F7725_018551</name>
</gene>
<dbReference type="PANTHER" id="PTHR22611:SF1">
    <property type="entry name" value="PROTEIN NAKED CUTICLE HOMOLOG 2"/>
    <property type="match status" value="1"/>
</dbReference>
<dbReference type="GO" id="GO:0005737">
    <property type="term" value="C:cytoplasm"/>
    <property type="evidence" value="ECO:0007669"/>
    <property type="project" value="UniProtKB-SubCell"/>
</dbReference>
<sequence length="394" mass="44471">MGKLQSKHGDSFVVNAFLRKGMEECERYSPTDHKLKSMQVIIKVRRKISEREFPNGSLKQRQFTDQHCPLEVVLPPEKAEGCESYLQYLHSEDGVREILRDSNKAPGKKRISLDDLECDVSVEDDNRQEWIFTLYDFDNSGKVTKDDMSSLMHTIYDVVDASVNHSCHNKSKTLRVKLTVTPEPRSHRRETGTDRCHQEEGRSADKRLSSYVSSKGQSNEAPATEGQHYCVDENTERRNHYLDLAGIENYTSRFEGTTPPQETHVRTSQSQSRSRSQEPEPQVIHHRRSQVIGDSYNPAESRSKGTQFVKSPKGTYKGGNNGGSGGKSTKCHGHHPPVERMLHSGNAAAHGGQDVYHLPHQGQSSGHHQHPLQYSHSKRLRAKAREAMSPSKAP</sequence>
<keyword evidence="8" id="KW-0472">Membrane</keyword>
<feature type="domain" description="EF-hand" evidence="13">
    <location>
        <begin position="123"/>
        <end position="158"/>
    </location>
</feature>
<dbReference type="FunFam" id="1.10.238.10:FF:000579">
    <property type="entry name" value="NKD2, WNT signaling pathway inhibitor"/>
    <property type="match status" value="1"/>
</dbReference>
<comment type="caution">
    <text evidence="14">The sequence shown here is derived from an EMBL/GenBank/DDBJ whole genome shotgun (WGS) entry which is preliminary data.</text>
</comment>
<keyword evidence="2 11" id="KW-1003">Cell membrane</keyword>
<dbReference type="GO" id="GO:0090090">
    <property type="term" value="P:negative regulation of canonical Wnt signaling pathway"/>
    <property type="evidence" value="ECO:0007669"/>
    <property type="project" value="UniProtKB-ARBA"/>
</dbReference>